<evidence type="ECO:0000256" key="6">
    <source>
        <dbReference type="RuleBase" id="RU364146"/>
    </source>
</evidence>
<dbReference type="STRING" id="448386.A0A2V3IVC7"/>
<comment type="caution">
    <text evidence="8">The sequence shown here is derived from an EMBL/GenBank/DDBJ whole genome shotgun (WGS) entry which is preliminary data.</text>
</comment>
<evidence type="ECO:0000256" key="3">
    <source>
        <dbReference type="ARBA" id="ARBA00023015"/>
    </source>
</evidence>
<dbReference type="GO" id="GO:0016592">
    <property type="term" value="C:mediator complex"/>
    <property type="evidence" value="ECO:0007669"/>
    <property type="project" value="InterPro"/>
</dbReference>
<dbReference type="Proteomes" id="UP000247409">
    <property type="component" value="Unassembled WGS sequence"/>
</dbReference>
<accession>A0A2V3IVC7</accession>
<evidence type="ECO:0000313" key="9">
    <source>
        <dbReference type="Proteomes" id="UP000247409"/>
    </source>
</evidence>
<evidence type="ECO:0000256" key="1">
    <source>
        <dbReference type="ARBA" id="ARBA00004123"/>
    </source>
</evidence>
<comment type="subcellular location">
    <subcellularLocation>
        <location evidence="1 6">Nucleus</location>
    </subcellularLocation>
</comment>
<protein>
    <recommendedName>
        <fullName evidence="6">Mediator of RNA polymerase II transcription subunit 10</fullName>
    </recommendedName>
    <alternativeName>
        <fullName evidence="6">Mediator complex subunit 10</fullName>
    </alternativeName>
</protein>
<dbReference type="InterPro" id="IPR019145">
    <property type="entry name" value="Mediator_Med10"/>
</dbReference>
<feature type="compositionally biased region" description="Polar residues" evidence="7">
    <location>
        <begin position="144"/>
        <end position="158"/>
    </location>
</feature>
<sequence>MENDSHVVLVQPAAADTPRPAPSPLESLENELQSTCASLTAFAQDVINFSYDSQNSLFDRVNDFVKCLHAVDEKCQHVDAMIPYDVLEAIDKGRNPGHVTFSLLESCAEANNISRGKVDVMRQFREQLRNAATQLPADTDHQLTEPNGNDTQPHTAPG</sequence>
<dbReference type="OrthoDB" id="337270at2759"/>
<dbReference type="GO" id="GO:0006357">
    <property type="term" value="P:regulation of transcription by RNA polymerase II"/>
    <property type="evidence" value="ECO:0007669"/>
    <property type="project" value="InterPro"/>
</dbReference>
<keyword evidence="4 6" id="KW-0804">Transcription</keyword>
<evidence type="ECO:0000256" key="4">
    <source>
        <dbReference type="ARBA" id="ARBA00023163"/>
    </source>
</evidence>
<feature type="region of interest" description="Disordered" evidence="7">
    <location>
        <begin position="134"/>
        <end position="158"/>
    </location>
</feature>
<comment type="function">
    <text evidence="6">Component of the Mediator complex, a coactivator involved in the regulated transcription of nearly all RNA polymerase II-dependent genes. Mediator functions as a bridge to convey information from gene-specific regulatory proteins to the basal RNA polymerase II transcription machinery. Mediator is recruited to promoters by direct interactions with regulatory proteins and serves as a scaffold for the assembly of a functional preinitiation complex with RNA polymerase II and the general transcription factors.</text>
</comment>
<keyword evidence="9" id="KW-1185">Reference proteome</keyword>
<dbReference type="GO" id="GO:0003712">
    <property type="term" value="F:transcription coregulator activity"/>
    <property type="evidence" value="ECO:0007669"/>
    <property type="project" value="InterPro"/>
</dbReference>
<keyword evidence="5 6" id="KW-0539">Nucleus</keyword>
<dbReference type="EMBL" id="NBIV01000044">
    <property type="protein sequence ID" value="PXF46082.1"/>
    <property type="molecule type" value="Genomic_DNA"/>
</dbReference>
<keyword evidence="6" id="KW-0010">Activator</keyword>
<proteinExistence type="inferred from homology"/>
<evidence type="ECO:0000256" key="2">
    <source>
        <dbReference type="ARBA" id="ARBA00005389"/>
    </source>
</evidence>
<feature type="region of interest" description="Disordered" evidence="7">
    <location>
        <begin position="1"/>
        <end position="24"/>
    </location>
</feature>
<dbReference type="AlphaFoldDB" id="A0A2V3IVC7"/>
<comment type="subunit">
    <text evidence="6">Component of the Mediator complex.</text>
</comment>
<dbReference type="Pfam" id="PF09748">
    <property type="entry name" value="Med10"/>
    <property type="match status" value="1"/>
</dbReference>
<organism evidence="8 9">
    <name type="scientific">Gracilariopsis chorda</name>
    <dbReference type="NCBI Taxonomy" id="448386"/>
    <lineage>
        <taxon>Eukaryota</taxon>
        <taxon>Rhodophyta</taxon>
        <taxon>Florideophyceae</taxon>
        <taxon>Rhodymeniophycidae</taxon>
        <taxon>Gracilariales</taxon>
        <taxon>Gracilariaceae</taxon>
        <taxon>Gracilariopsis</taxon>
    </lineage>
</organism>
<evidence type="ECO:0000256" key="7">
    <source>
        <dbReference type="SAM" id="MobiDB-lite"/>
    </source>
</evidence>
<evidence type="ECO:0000256" key="5">
    <source>
        <dbReference type="ARBA" id="ARBA00023242"/>
    </source>
</evidence>
<name>A0A2V3IVC7_9FLOR</name>
<keyword evidence="3 6" id="KW-0805">Transcription regulation</keyword>
<comment type="similarity">
    <text evidence="2 6">Belongs to the Mediator complex subunit 10 family.</text>
</comment>
<reference evidence="8 9" key="1">
    <citation type="journal article" date="2018" name="Mol. Biol. Evol.">
        <title>Analysis of the draft genome of the red seaweed Gracilariopsis chorda provides insights into genome size evolution in Rhodophyta.</title>
        <authorList>
            <person name="Lee J."/>
            <person name="Yang E.C."/>
            <person name="Graf L."/>
            <person name="Yang J.H."/>
            <person name="Qiu H."/>
            <person name="Zel Zion U."/>
            <person name="Chan C.X."/>
            <person name="Stephens T.G."/>
            <person name="Weber A.P.M."/>
            <person name="Boo G.H."/>
            <person name="Boo S.M."/>
            <person name="Kim K.M."/>
            <person name="Shin Y."/>
            <person name="Jung M."/>
            <person name="Lee S.J."/>
            <person name="Yim H.S."/>
            <person name="Lee J.H."/>
            <person name="Bhattacharya D."/>
            <person name="Yoon H.S."/>
        </authorList>
    </citation>
    <scope>NUCLEOTIDE SEQUENCE [LARGE SCALE GENOMIC DNA]</scope>
    <source>
        <strain evidence="8 9">SKKU-2015</strain>
        <tissue evidence="8">Whole body</tissue>
    </source>
</reference>
<evidence type="ECO:0000313" key="8">
    <source>
        <dbReference type="EMBL" id="PXF46082.1"/>
    </source>
</evidence>
<gene>
    <name evidence="6" type="primary">MED10</name>
    <name evidence="8" type="ORF">BWQ96_04088</name>
</gene>